<protein>
    <submittedName>
        <fullName evidence="2">Uncharacterized protein</fullName>
    </submittedName>
</protein>
<feature type="region of interest" description="Disordered" evidence="1">
    <location>
        <begin position="217"/>
        <end position="241"/>
    </location>
</feature>
<dbReference type="EMBL" id="QXXQ01000006">
    <property type="protein sequence ID" value="RID91618.1"/>
    <property type="molecule type" value="Genomic_DNA"/>
</dbReference>
<comment type="caution">
    <text evidence="2">The sequence shown here is derived from an EMBL/GenBank/DDBJ whole genome shotgun (WGS) entry which is preliminary data.</text>
</comment>
<reference evidence="2 3" key="1">
    <citation type="submission" date="2018-09" db="EMBL/GenBank/DDBJ databases">
        <title>Gemmobacter lutimaris sp. nov., a marine bacterium isolated from tidal flat.</title>
        <authorList>
            <person name="Lee D.W."/>
            <person name="Yoo Y."/>
            <person name="Kim J.-J."/>
            <person name="Kim B.S."/>
        </authorList>
    </citation>
    <scope>NUCLEOTIDE SEQUENCE [LARGE SCALE GENOMIC DNA]</scope>
    <source>
        <strain evidence="2 3">YJ-T1-11</strain>
    </source>
</reference>
<evidence type="ECO:0000256" key="1">
    <source>
        <dbReference type="SAM" id="MobiDB-lite"/>
    </source>
</evidence>
<evidence type="ECO:0000313" key="2">
    <source>
        <dbReference type="EMBL" id="RID91618.1"/>
    </source>
</evidence>
<keyword evidence="3" id="KW-1185">Reference proteome</keyword>
<dbReference type="AlphaFoldDB" id="A0A398BT70"/>
<gene>
    <name evidence="2" type="ORF">D2N39_13050</name>
</gene>
<feature type="compositionally biased region" description="Low complexity" evidence="1">
    <location>
        <begin position="217"/>
        <end position="239"/>
    </location>
</feature>
<evidence type="ECO:0000313" key="3">
    <source>
        <dbReference type="Proteomes" id="UP000266649"/>
    </source>
</evidence>
<organism evidence="2 3">
    <name type="scientific">Gemmobacter lutimaris</name>
    <dbReference type="NCBI Taxonomy" id="2306023"/>
    <lineage>
        <taxon>Bacteria</taxon>
        <taxon>Pseudomonadati</taxon>
        <taxon>Pseudomonadota</taxon>
        <taxon>Alphaproteobacteria</taxon>
        <taxon>Rhodobacterales</taxon>
        <taxon>Paracoccaceae</taxon>
        <taxon>Gemmobacter</taxon>
    </lineage>
</organism>
<proteinExistence type="predicted"/>
<sequence length="265" mass="26931">MTIEQIKAEAARRVARMTDMTAQERRSARSRIEAELHAEAAAAAEAATKAQASASALGERKRIASVVAVGTSMGRSQAAIQLALAGPITEAEARAVLTTLPMDTAGPAAALPAVASFGTTAERAERARIVSILNCEEATDRRETALAFALQTAVTADVAIGALLAVPKTNRYSGPSIEERQRAAGDFGHQPAAPGKLGSAAPSIEDTWAKAVASVSPRSPAAVASGGPAGPVAAGDVSAQSSVRSSELAAQAARWADEERGIGGK</sequence>
<accession>A0A398BT70</accession>
<name>A0A398BT70_9RHOB</name>
<dbReference type="RefSeq" id="WP_119135220.1">
    <property type="nucleotide sequence ID" value="NZ_QXXQ01000006.1"/>
</dbReference>
<dbReference type="Proteomes" id="UP000266649">
    <property type="component" value="Unassembled WGS sequence"/>
</dbReference>